<dbReference type="Proteomes" id="UP000502899">
    <property type="component" value="Chromosome"/>
</dbReference>
<gene>
    <name evidence="9" type="ORF">FOC70_03575</name>
</gene>
<comment type="similarity">
    <text evidence="3">Belongs to the peptidase M50B family.</text>
</comment>
<feature type="transmembrane region" description="Helical" evidence="7">
    <location>
        <begin position="6"/>
        <end position="27"/>
    </location>
</feature>
<feature type="transmembrane region" description="Helical" evidence="7">
    <location>
        <begin position="82"/>
        <end position="104"/>
    </location>
</feature>
<protein>
    <submittedName>
        <fullName evidence="9">Site-2 protease family protein</fullName>
    </submittedName>
</protein>
<dbReference type="GO" id="GO:0016020">
    <property type="term" value="C:membrane"/>
    <property type="evidence" value="ECO:0007669"/>
    <property type="project" value="UniProtKB-SubCell"/>
</dbReference>
<evidence type="ECO:0000256" key="2">
    <source>
        <dbReference type="ARBA" id="ARBA00004141"/>
    </source>
</evidence>
<proteinExistence type="inferred from homology"/>
<evidence type="ECO:0000259" key="8">
    <source>
        <dbReference type="Pfam" id="PF02163"/>
    </source>
</evidence>
<sequence length="157" mass="18211">MIKRILCYYMIFMISCLVHELGHIIMAKIFCDIKNYRIELGIGKSIIDFKKFAIKSIPIAGHGYWELEDLERYNKSNKLRRIMPTLGGPLFSLVMTVLLIILYKENSEPNKFVNHMMIYSIVANASFFVATILPIKYLNCSSDGMRIFNILKSTEKM</sequence>
<evidence type="ECO:0000256" key="4">
    <source>
        <dbReference type="ARBA" id="ARBA00022692"/>
    </source>
</evidence>
<dbReference type="InterPro" id="IPR008915">
    <property type="entry name" value="Peptidase_M50"/>
</dbReference>
<organism evidence="9 10">
    <name type="scientific">Finegoldia magna</name>
    <name type="common">Peptostreptococcus magnus</name>
    <dbReference type="NCBI Taxonomy" id="1260"/>
    <lineage>
        <taxon>Bacteria</taxon>
        <taxon>Bacillati</taxon>
        <taxon>Bacillota</taxon>
        <taxon>Tissierellia</taxon>
        <taxon>Tissierellales</taxon>
        <taxon>Peptoniphilaceae</taxon>
        <taxon>Finegoldia</taxon>
    </lineage>
</organism>
<name>A0A7D4FLW5_FINMA</name>
<evidence type="ECO:0000313" key="10">
    <source>
        <dbReference type="Proteomes" id="UP000502899"/>
    </source>
</evidence>
<keyword evidence="4 7" id="KW-0812">Transmembrane</keyword>
<evidence type="ECO:0000256" key="5">
    <source>
        <dbReference type="ARBA" id="ARBA00022989"/>
    </source>
</evidence>
<evidence type="ECO:0000256" key="6">
    <source>
        <dbReference type="ARBA" id="ARBA00023136"/>
    </source>
</evidence>
<dbReference type="GO" id="GO:0008233">
    <property type="term" value="F:peptidase activity"/>
    <property type="evidence" value="ECO:0007669"/>
    <property type="project" value="UniProtKB-KW"/>
</dbReference>
<comment type="subcellular location">
    <subcellularLocation>
        <location evidence="2">Membrane</location>
        <topology evidence="2">Multi-pass membrane protein</topology>
    </subcellularLocation>
</comment>
<feature type="domain" description="Peptidase M50" evidence="8">
    <location>
        <begin position="10"/>
        <end position="103"/>
    </location>
</feature>
<keyword evidence="6 7" id="KW-0472">Membrane</keyword>
<dbReference type="Pfam" id="PF02163">
    <property type="entry name" value="Peptidase_M50"/>
    <property type="match status" value="1"/>
</dbReference>
<evidence type="ECO:0000256" key="3">
    <source>
        <dbReference type="ARBA" id="ARBA00007931"/>
    </source>
</evidence>
<dbReference type="AlphaFoldDB" id="A0A7D4FLW5"/>
<keyword evidence="9" id="KW-0378">Hydrolase</keyword>
<evidence type="ECO:0000313" key="9">
    <source>
        <dbReference type="EMBL" id="QKH79485.1"/>
    </source>
</evidence>
<evidence type="ECO:0000256" key="7">
    <source>
        <dbReference type="SAM" id="Phobius"/>
    </source>
</evidence>
<reference evidence="9 10" key="1">
    <citation type="submission" date="2020-05" db="EMBL/GenBank/DDBJ databases">
        <title>FDA dAtabase for Regulatory Grade micrObial Sequences (FDA-ARGOS): Supporting development and validation of Infectious Disease Dx tests.</title>
        <authorList>
            <person name="Pederson C."/>
            <person name="Tallon L."/>
            <person name="Sadzewicz L."/>
            <person name="Zhao X."/>
            <person name="Vavikolanu K."/>
            <person name="Mehta A."/>
            <person name="Aluvathingal J."/>
            <person name="Nadendla S."/>
            <person name="Myers T."/>
            <person name="Yan Y."/>
            <person name="Sichtig H."/>
        </authorList>
    </citation>
    <scope>NUCLEOTIDE SEQUENCE [LARGE SCALE GENOMIC DNA]</scope>
    <source>
        <strain evidence="9 10">FDAARGOS_764</strain>
    </source>
</reference>
<dbReference type="PROSITE" id="PS51257">
    <property type="entry name" value="PROKAR_LIPOPROTEIN"/>
    <property type="match status" value="1"/>
</dbReference>
<feature type="transmembrane region" description="Helical" evidence="7">
    <location>
        <begin position="116"/>
        <end position="138"/>
    </location>
</feature>
<accession>A0A7D4FLW5</accession>
<comment type="cofactor">
    <cofactor evidence="1">
        <name>Zn(2+)</name>
        <dbReference type="ChEBI" id="CHEBI:29105"/>
    </cofactor>
</comment>
<dbReference type="GO" id="GO:0006508">
    <property type="term" value="P:proteolysis"/>
    <property type="evidence" value="ECO:0007669"/>
    <property type="project" value="UniProtKB-KW"/>
</dbReference>
<evidence type="ECO:0000256" key="1">
    <source>
        <dbReference type="ARBA" id="ARBA00001947"/>
    </source>
</evidence>
<keyword evidence="5 7" id="KW-1133">Transmembrane helix</keyword>
<keyword evidence="9" id="KW-0645">Protease</keyword>
<dbReference type="EMBL" id="CP054000">
    <property type="protein sequence ID" value="QKH79485.1"/>
    <property type="molecule type" value="Genomic_DNA"/>
</dbReference>